<dbReference type="GO" id="GO:0016491">
    <property type="term" value="F:oxidoreductase activity"/>
    <property type="evidence" value="ECO:0007669"/>
    <property type="project" value="UniProtKB-KW"/>
</dbReference>
<evidence type="ECO:0000313" key="3">
    <source>
        <dbReference type="EMBL" id="KRO49267.1"/>
    </source>
</evidence>
<gene>
    <name evidence="3" type="ORF">ABR75_07790</name>
</gene>
<feature type="domain" description="FAD dependent oxidoreductase" evidence="2">
    <location>
        <begin position="13"/>
        <end position="391"/>
    </location>
</feature>
<evidence type="ECO:0000259" key="2">
    <source>
        <dbReference type="Pfam" id="PF01266"/>
    </source>
</evidence>
<keyword evidence="1" id="KW-0560">Oxidoreductase</keyword>
<dbReference type="Proteomes" id="UP000051017">
    <property type="component" value="Unassembled WGS sequence"/>
</dbReference>
<reference evidence="3 4" key="1">
    <citation type="submission" date="2015-10" db="EMBL/GenBank/DDBJ databases">
        <title>Metagenome-Assembled Genomes uncover a global brackish microbiome.</title>
        <authorList>
            <person name="Hugerth L.W."/>
            <person name="Larsson J."/>
            <person name="Alneberg J."/>
            <person name="Lindh M.V."/>
            <person name="Legrand C."/>
            <person name="Pinhassi J."/>
            <person name="Andersson A.F."/>
        </authorList>
    </citation>
    <scope>NUCLEOTIDE SEQUENCE [LARGE SCALE GENOMIC DNA]</scope>
    <source>
        <strain evidence="3">BACL6 MAG-120924-bin43</strain>
    </source>
</reference>
<organism evidence="3 4">
    <name type="scientific">Acidimicrobiia bacterium BACL6 MAG-120924-bin43</name>
    <dbReference type="NCBI Taxonomy" id="1655583"/>
    <lineage>
        <taxon>Bacteria</taxon>
        <taxon>Bacillati</taxon>
        <taxon>Actinomycetota</taxon>
        <taxon>Acidimicrobiia</taxon>
        <taxon>acIV cluster</taxon>
    </lineage>
</organism>
<dbReference type="EMBL" id="LIBJ01000025">
    <property type="protein sequence ID" value="KRO49267.1"/>
    <property type="molecule type" value="Genomic_DNA"/>
</dbReference>
<name>A0A0R2QM58_9ACTN</name>
<proteinExistence type="predicted"/>
<dbReference type="Gene3D" id="3.50.50.60">
    <property type="entry name" value="FAD/NAD(P)-binding domain"/>
    <property type="match status" value="1"/>
</dbReference>
<dbReference type="SUPFAM" id="SSF51905">
    <property type="entry name" value="FAD/NAD(P)-binding domain"/>
    <property type="match status" value="1"/>
</dbReference>
<accession>A0A0R2QM58</accession>
<comment type="caution">
    <text evidence="3">The sequence shown here is derived from an EMBL/GenBank/DDBJ whole genome shotgun (WGS) entry which is preliminary data.</text>
</comment>
<dbReference type="PANTHER" id="PTHR13847:SF287">
    <property type="entry name" value="FAD-DEPENDENT OXIDOREDUCTASE DOMAIN-CONTAINING PROTEIN 1"/>
    <property type="match status" value="1"/>
</dbReference>
<dbReference type="Gene3D" id="3.30.9.10">
    <property type="entry name" value="D-Amino Acid Oxidase, subunit A, domain 2"/>
    <property type="match status" value="1"/>
</dbReference>
<protein>
    <recommendedName>
        <fullName evidence="2">FAD dependent oxidoreductase domain-containing protein</fullName>
    </recommendedName>
</protein>
<dbReference type="Pfam" id="PF01266">
    <property type="entry name" value="DAO"/>
    <property type="match status" value="1"/>
</dbReference>
<evidence type="ECO:0000313" key="4">
    <source>
        <dbReference type="Proteomes" id="UP000051017"/>
    </source>
</evidence>
<dbReference type="AlphaFoldDB" id="A0A0R2QM58"/>
<sequence length="440" mass="48054">MTQTTSAVTINTDVVVIGGGVMGASIALELSKAGRKVVVIDKGGAAGAGSTSASSAIIRFTYSNFNTILMAWESAQYWYDWNNFVGVQDPDGMAKFVKTGYLVFLTEGYDGVRQRELWDQFGIPYEVLSPEEVRKRWPAFDTGKYYPPKSIEDPAFADDPYDQLSALFDPLSGFMDDPMLATHNLANAAKSHGAEFLFHKEVVEINSSNGAVTGVTLISGETFNAPNVINAAGPHAAKINRMAGVYDEMKVHHQPLRQEVFSPPAPVGFRLEDNAPIVADLDLGQYFRPHMGDLLNVGTTEPACDELHFIDDADDWNDSVTVEFFERVMLRLARRLPDFGVPLKLLGIGALYDVTDDWIPLYDKSSLNGFFMACGTSGNQFKNAPLVGKFIRALIEAQEQGIDHDVNPVEFIGESTGNAINLSAFSRLRTQGVTAGNVMG</sequence>
<dbReference type="InterPro" id="IPR006076">
    <property type="entry name" value="FAD-dep_OxRdtase"/>
</dbReference>
<dbReference type="InterPro" id="IPR036188">
    <property type="entry name" value="FAD/NAD-bd_sf"/>
</dbReference>
<evidence type="ECO:0000256" key="1">
    <source>
        <dbReference type="ARBA" id="ARBA00023002"/>
    </source>
</evidence>
<dbReference type="PANTHER" id="PTHR13847">
    <property type="entry name" value="SARCOSINE DEHYDROGENASE-RELATED"/>
    <property type="match status" value="1"/>
</dbReference>
<dbReference type="GO" id="GO:0005737">
    <property type="term" value="C:cytoplasm"/>
    <property type="evidence" value="ECO:0007669"/>
    <property type="project" value="TreeGrafter"/>
</dbReference>